<dbReference type="EMBL" id="RQNR01000012">
    <property type="protein sequence ID" value="RQN22932.1"/>
    <property type="molecule type" value="Genomic_DNA"/>
</dbReference>
<organism evidence="1 2">
    <name type="scientific">Clostridium perfringens</name>
    <dbReference type="NCBI Taxonomy" id="1502"/>
    <lineage>
        <taxon>Bacteria</taxon>
        <taxon>Bacillati</taxon>
        <taxon>Bacillota</taxon>
        <taxon>Clostridia</taxon>
        <taxon>Eubacteriales</taxon>
        <taxon>Clostridiaceae</taxon>
        <taxon>Clostridium</taxon>
    </lineage>
</organism>
<protein>
    <submittedName>
        <fullName evidence="1">Uncharacterized protein</fullName>
    </submittedName>
</protein>
<gene>
    <name evidence="1" type="ORF">EHZ11_14925</name>
</gene>
<reference evidence="1 2" key="1">
    <citation type="submission" date="2018-11" db="EMBL/GenBank/DDBJ databases">
        <title>Draft genome sequences of potential pathogenic Clostridium perfringens from environmental surface water in the North West Province, South Africa.</title>
        <authorList>
            <person name="Fourie J.C.J."/>
            <person name="Sanko T.J."/>
            <person name="Bezuidenhout C."/>
            <person name="Mienie C."/>
            <person name="Adeleke R."/>
        </authorList>
    </citation>
    <scope>NUCLEOTIDE SEQUENCE [LARGE SCALE GENOMIC DNA]</scope>
    <source>
        <strain evidence="1 2">SC4-C13</strain>
    </source>
</reference>
<evidence type="ECO:0000313" key="1">
    <source>
        <dbReference type="EMBL" id="RQN22932.1"/>
    </source>
</evidence>
<dbReference type="RefSeq" id="WP_124228923.1">
    <property type="nucleotide sequence ID" value="NZ_JACOGR010000019.1"/>
</dbReference>
<dbReference type="AlphaFoldDB" id="A0AAE8FQ31"/>
<evidence type="ECO:0000313" key="2">
    <source>
        <dbReference type="Proteomes" id="UP000273641"/>
    </source>
</evidence>
<name>A0AAE8FQ31_CLOPF</name>
<comment type="caution">
    <text evidence="1">The sequence shown here is derived from an EMBL/GenBank/DDBJ whole genome shotgun (WGS) entry which is preliminary data.</text>
</comment>
<proteinExistence type="predicted"/>
<dbReference type="Proteomes" id="UP000273641">
    <property type="component" value="Unassembled WGS sequence"/>
</dbReference>
<sequence length="187" mass="22174">MITARDKEILKFIEDYKSLTIKQAQSLFFNGSYEGARRRLAELEKFGLLKSSISKARSEKIYFVEKLLSDHDLYKIDYIVNLKKNQFEILEFNTKPSYFNNTLRPDAFVVCRKNGYRYLTFLEVDYTHYTENVKLNVMYEKLAREEFKDTSFILVIARPTPGVRYSPENYDIVFTDLGFSNLSTYMY</sequence>
<accession>A0AAE8FQ31</accession>